<dbReference type="STRING" id="984485.A0A1E4RMR0"/>
<gene>
    <name evidence="2" type="ORF">HYPBUDRAFT_105455</name>
</gene>
<dbReference type="RefSeq" id="XP_020077635.1">
    <property type="nucleotide sequence ID" value="XM_020218408.1"/>
</dbReference>
<protein>
    <recommendedName>
        <fullName evidence="4">BHLH domain-containing protein</fullName>
    </recommendedName>
</protein>
<evidence type="ECO:0000256" key="1">
    <source>
        <dbReference type="SAM" id="MobiDB-lite"/>
    </source>
</evidence>
<reference evidence="3" key="1">
    <citation type="submission" date="2016-05" db="EMBL/GenBank/DDBJ databases">
        <title>Comparative genomics of biotechnologically important yeasts.</title>
        <authorList>
            <consortium name="DOE Joint Genome Institute"/>
            <person name="Riley R."/>
            <person name="Haridas S."/>
            <person name="Wolfe K.H."/>
            <person name="Lopes M.R."/>
            <person name="Hittinger C.T."/>
            <person name="Goker M."/>
            <person name="Salamov A."/>
            <person name="Wisecaver J."/>
            <person name="Long T.M."/>
            <person name="Aerts A.L."/>
            <person name="Barry K."/>
            <person name="Choi C."/>
            <person name="Clum A."/>
            <person name="Coughlan A.Y."/>
            <person name="Deshpande S."/>
            <person name="Douglass A.P."/>
            <person name="Hanson S.J."/>
            <person name="Klenk H.-P."/>
            <person name="Labutti K."/>
            <person name="Lapidus A."/>
            <person name="Lindquist E."/>
            <person name="Lipzen A."/>
            <person name="Meier-Kolthoff J.P."/>
            <person name="Ohm R.A."/>
            <person name="Otillar R.P."/>
            <person name="Pangilinan J."/>
            <person name="Peng Y."/>
            <person name="Rokas A."/>
            <person name="Rosa C.A."/>
            <person name="Scheuner C."/>
            <person name="Sibirny A.A."/>
            <person name="Slot J.C."/>
            <person name="Stielow J.B."/>
            <person name="Sun H."/>
            <person name="Kurtzman C.P."/>
            <person name="Blackwell M."/>
            <person name="Grigoriev I.V."/>
            <person name="Jeffries T.W."/>
        </authorList>
    </citation>
    <scope>NUCLEOTIDE SEQUENCE [LARGE SCALE GENOMIC DNA]</scope>
    <source>
        <strain evidence="3">NRRL Y-1933</strain>
    </source>
</reference>
<dbReference type="Proteomes" id="UP000095085">
    <property type="component" value="Unassembled WGS sequence"/>
</dbReference>
<name>A0A1E4RMR0_9ASCO</name>
<dbReference type="GeneID" id="30992958"/>
<proteinExistence type="predicted"/>
<evidence type="ECO:0000313" key="3">
    <source>
        <dbReference type="Proteomes" id="UP000095085"/>
    </source>
</evidence>
<feature type="region of interest" description="Disordered" evidence="1">
    <location>
        <begin position="172"/>
        <end position="231"/>
    </location>
</feature>
<dbReference type="EMBL" id="KV454539">
    <property type="protein sequence ID" value="ODV68568.1"/>
    <property type="molecule type" value="Genomic_DNA"/>
</dbReference>
<keyword evidence="3" id="KW-1185">Reference proteome</keyword>
<feature type="compositionally biased region" description="Polar residues" evidence="1">
    <location>
        <begin position="202"/>
        <end position="219"/>
    </location>
</feature>
<organism evidence="2 3">
    <name type="scientific">Hyphopichia burtonii NRRL Y-1933</name>
    <dbReference type="NCBI Taxonomy" id="984485"/>
    <lineage>
        <taxon>Eukaryota</taxon>
        <taxon>Fungi</taxon>
        <taxon>Dikarya</taxon>
        <taxon>Ascomycota</taxon>
        <taxon>Saccharomycotina</taxon>
        <taxon>Pichiomycetes</taxon>
        <taxon>Debaryomycetaceae</taxon>
        <taxon>Hyphopichia</taxon>
    </lineage>
</organism>
<sequence length="327" mass="38125">MDIKETNFLDMLSTDMNFEQAYNKYSTLQQKQATNAIEHLQSMQALNQQYMNEFSQQPHQFDFHRQAIIDGNYSSSDESEEEQKPEEIDEFFSNSESNALEKFLDNLATNNSNPFEFYNQSYQHGNLSEFNNELFDLHTMKPSIEEDKKENSIHDLLKKEITEAFSHPQLKSLSKFEEQRQLPTPLDSRQSLAVGFKPPQLSIISPPNSSDNEEQQQQPTKKRRRSSTKPLLTLEQKRLNHSNSEQKRRQLCKLAYDRCLRLITNVEDYKNHKVSACPISKSKKKLKRRQLNKDGLPNLSKHTALVKISEEILKIKSKNDGLKKLLN</sequence>
<dbReference type="AlphaFoldDB" id="A0A1E4RMR0"/>
<evidence type="ECO:0008006" key="4">
    <source>
        <dbReference type="Google" id="ProtNLM"/>
    </source>
</evidence>
<evidence type="ECO:0000313" key="2">
    <source>
        <dbReference type="EMBL" id="ODV68568.1"/>
    </source>
</evidence>
<accession>A0A1E4RMR0</accession>
<dbReference type="OrthoDB" id="5778525at2759"/>